<keyword evidence="3" id="KW-1185">Reference proteome</keyword>
<name>A0A9D4UNW8_ADICA</name>
<comment type="caution">
    <text evidence="2">The sequence shown here is derived from an EMBL/GenBank/DDBJ whole genome shotgun (WGS) entry which is preliminary data.</text>
</comment>
<dbReference type="Proteomes" id="UP000886520">
    <property type="component" value="Chromosome 13"/>
</dbReference>
<accession>A0A9D4UNW8</accession>
<dbReference type="OrthoDB" id="1743187at2759"/>
<evidence type="ECO:0000313" key="2">
    <source>
        <dbReference type="EMBL" id="KAI5071385.1"/>
    </source>
</evidence>
<evidence type="ECO:0000313" key="3">
    <source>
        <dbReference type="Proteomes" id="UP000886520"/>
    </source>
</evidence>
<feature type="region of interest" description="Disordered" evidence="1">
    <location>
        <begin position="142"/>
        <end position="168"/>
    </location>
</feature>
<feature type="compositionally biased region" description="Polar residues" evidence="1">
    <location>
        <begin position="42"/>
        <end position="55"/>
    </location>
</feature>
<feature type="compositionally biased region" description="Basic residues" evidence="1">
    <location>
        <begin position="56"/>
        <end position="65"/>
    </location>
</feature>
<evidence type="ECO:0000256" key="1">
    <source>
        <dbReference type="SAM" id="MobiDB-lite"/>
    </source>
</evidence>
<dbReference type="AlphaFoldDB" id="A0A9D4UNW8"/>
<sequence length="271" mass="31117">MDSEPEETSSEPSIESEHSRLSTTIYGNLYESEEDTREDLSGESSSNIYQNQNLNKKQRSYKRRRYQANVRARINKERSTAEWLSYLGACDAHRKLVENWGEHLQSVMWCSPRPIDLAQLKVTEPKLSRTIRRRQNRELVQQQKEAELKERSPSGQDPADLHTAPEHFKSYTTGERKVVYAKAQQIPTNGSSGVYDGPAVVKEIELAEPGEEFKPVFIAQDLTKTKEAVLKELLKEYKDIFAWTYHDMKGVPPSVVQHTIPMINIAKPVQQ</sequence>
<protein>
    <submittedName>
        <fullName evidence="2">Uncharacterized protein</fullName>
    </submittedName>
</protein>
<reference evidence="2" key="1">
    <citation type="submission" date="2021-01" db="EMBL/GenBank/DDBJ databases">
        <title>Adiantum capillus-veneris genome.</title>
        <authorList>
            <person name="Fang Y."/>
            <person name="Liao Q."/>
        </authorList>
    </citation>
    <scope>NUCLEOTIDE SEQUENCE</scope>
    <source>
        <strain evidence="2">H3</strain>
        <tissue evidence="2">Leaf</tissue>
    </source>
</reference>
<dbReference type="EMBL" id="JABFUD020000013">
    <property type="protein sequence ID" value="KAI5071385.1"/>
    <property type="molecule type" value="Genomic_DNA"/>
</dbReference>
<feature type="region of interest" description="Disordered" evidence="1">
    <location>
        <begin position="1"/>
        <end position="65"/>
    </location>
</feature>
<gene>
    <name evidence="2" type="ORF">GOP47_0013636</name>
</gene>
<organism evidence="2 3">
    <name type="scientific">Adiantum capillus-veneris</name>
    <name type="common">Maidenhair fern</name>
    <dbReference type="NCBI Taxonomy" id="13818"/>
    <lineage>
        <taxon>Eukaryota</taxon>
        <taxon>Viridiplantae</taxon>
        <taxon>Streptophyta</taxon>
        <taxon>Embryophyta</taxon>
        <taxon>Tracheophyta</taxon>
        <taxon>Polypodiopsida</taxon>
        <taxon>Polypodiidae</taxon>
        <taxon>Polypodiales</taxon>
        <taxon>Pteridineae</taxon>
        <taxon>Pteridaceae</taxon>
        <taxon>Vittarioideae</taxon>
        <taxon>Adiantum</taxon>
    </lineage>
</organism>
<proteinExistence type="predicted"/>
<feature type="compositionally biased region" description="Basic and acidic residues" evidence="1">
    <location>
        <begin position="159"/>
        <end position="168"/>
    </location>
</feature>